<keyword evidence="1" id="KW-1133">Transmembrane helix</keyword>
<sequence length="422" mass="49123">MKESLRFILNFVFIVLLFLILFSYAMFQGGFTSWFLFYSFLPIFLYHLGLLLHSIQKWEVSRNLSKHVVRAGDSITVTVRIQRSFPFPLYYCICEEIYPDSLKRIDNRKDKYLYMNQPNKLNVDRKIKKIVFPSIRKVFEFSYRMEQIPRGEHQMQALRISTGDVFGFVKKEHIFKLPDQIVAYPNERPIHMAEQMSSFEQGSTSSYSLNLKNTNIATGIREYMPGDKFSWIDWKQTARKNEVMTKEFEQEKSTDILLILDSCNYKGSNPLEFEAAVEVTVSLMEAIRKQSTQVGLLSIGENVTQFPMHHDPRQQDFIRKHLTQIQLSGNQSFAVKLKEEMLKIGSGNIVMIITTHMDDVFRKSIQQVNGRTKRVMVIFIKSAKSISKTEHAVIQQLQFEGIGIHVLTEEQLAKNPIEVNMT</sequence>
<name>A0A2A2I918_9BACI</name>
<gene>
    <name evidence="3" type="ORF">CIL05_19910</name>
</gene>
<evidence type="ECO:0000313" key="3">
    <source>
        <dbReference type="EMBL" id="PAV27816.1"/>
    </source>
</evidence>
<comment type="caution">
    <text evidence="3">The sequence shown here is derived from an EMBL/GenBank/DDBJ whole genome shotgun (WGS) entry which is preliminary data.</text>
</comment>
<evidence type="ECO:0000256" key="1">
    <source>
        <dbReference type="SAM" id="Phobius"/>
    </source>
</evidence>
<dbReference type="InterPro" id="IPR002881">
    <property type="entry name" value="DUF58"/>
</dbReference>
<keyword evidence="1" id="KW-0472">Membrane</keyword>
<dbReference type="InterPro" id="IPR002035">
    <property type="entry name" value="VWF_A"/>
</dbReference>
<feature type="transmembrane region" description="Helical" evidence="1">
    <location>
        <begin position="33"/>
        <end position="52"/>
    </location>
</feature>
<dbReference type="Proteomes" id="UP000218887">
    <property type="component" value="Unassembled WGS sequence"/>
</dbReference>
<dbReference type="PANTHER" id="PTHR34351">
    <property type="entry name" value="SLR1927 PROTEIN-RELATED"/>
    <property type="match status" value="1"/>
</dbReference>
<dbReference type="InterPro" id="IPR036465">
    <property type="entry name" value="vWFA_dom_sf"/>
</dbReference>
<evidence type="ECO:0000259" key="2">
    <source>
        <dbReference type="PROSITE" id="PS50234"/>
    </source>
</evidence>
<accession>A0A2A2I918</accession>
<dbReference type="Pfam" id="PF01882">
    <property type="entry name" value="DUF58"/>
    <property type="match status" value="1"/>
</dbReference>
<feature type="transmembrane region" description="Helical" evidence="1">
    <location>
        <begin position="7"/>
        <end position="27"/>
    </location>
</feature>
<keyword evidence="4" id="KW-1185">Reference proteome</keyword>
<dbReference type="Gene3D" id="3.40.50.410">
    <property type="entry name" value="von Willebrand factor, type A domain"/>
    <property type="match status" value="1"/>
</dbReference>
<evidence type="ECO:0000313" key="4">
    <source>
        <dbReference type="Proteomes" id="UP000218887"/>
    </source>
</evidence>
<organism evidence="3 4">
    <name type="scientific">Virgibacillus profundi</name>
    <dbReference type="NCBI Taxonomy" id="2024555"/>
    <lineage>
        <taxon>Bacteria</taxon>
        <taxon>Bacillati</taxon>
        <taxon>Bacillota</taxon>
        <taxon>Bacilli</taxon>
        <taxon>Bacillales</taxon>
        <taxon>Bacillaceae</taxon>
        <taxon>Virgibacillus</taxon>
    </lineage>
</organism>
<protein>
    <submittedName>
        <fullName evidence="3">DUF58 domain-containing protein</fullName>
    </submittedName>
</protein>
<dbReference type="AlphaFoldDB" id="A0A2A2I918"/>
<dbReference type="OrthoDB" id="140416at2"/>
<reference evidence="3 4" key="1">
    <citation type="submission" date="2017-08" db="EMBL/GenBank/DDBJ databases">
        <title>Virgibacillus indicus sp. nov. and Virgibacillus profoundi sp. nov, two moderately halophilic bacteria isolated from marine sediment by using the Microfluidic Streak Plate.</title>
        <authorList>
            <person name="Xu B."/>
            <person name="Hu B."/>
            <person name="Wang J."/>
            <person name="Zhu Y."/>
            <person name="Huang L."/>
            <person name="Du W."/>
            <person name="Huang Y."/>
        </authorList>
    </citation>
    <scope>NUCLEOTIDE SEQUENCE [LARGE SCALE GENOMIC DNA]</scope>
    <source>
        <strain evidence="3 4">IO3-P3-H5</strain>
    </source>
</reference>
<keyword evidence="1" id="KW-0812">Transmembrane</keyword>
<feature type="domain" description="VWFA" evidence="2">
    <location>
        <begin position="255"/>
        <end position="407"/>
    </location>
</feature>
<proteinExistence type="predicted"/>
<dbReference type="EMBL" id="NPOA01000018">
    <property type="protein sequence ID" value="PAV27816.1"/>
    <property type="molecule type" value="Genomic_DNA"/>
</dbReference>
<dbReference type="PANTHER" id="PTHR34351:SF2">
    <property type="entry name" value="DUF58 DOMAIN-CONTAINING PROTEIN"/>
    <property type="match status" value="1"/>
</dbReference>
<dbReference type="RefSeq" id="WP_095657296.1">
    <property type="nucleotide sequence ID" value="NZ_NPOA01000018.1"/>
</dbReference>
<dbReference type="PROSITE" id="PS50234">
    <property type="entry name" value="VWFA"/>
    <property type="match status" value="1"/>
</dbReference>